<feature type="compositionally biased region" description="Basic residues" evidence="1">
    <location>
        <begin position="150"/>
        <end position="160"/>
    </location>
</feature>
<gene>
    <name evidence="3" type="primary">LOC103374930</name>
</gene>
<accession>A0A9Y4NTM8</accession>
<name>A0A9Y4NTM8_9TELE</name>
<evidence type="ECO:0000313" key="2">
    <source>
        <dbReference type="Proteomes" id="UP000694891"/>
    </source>
</evidence>
<dbReference type="GeneID" id="103374930"/>
<reference evidence="3" key="1">
    <citation type="submission" date="2025-08" db="UniProtKB">
        <authorList>
            <consortium name="RefSeq"/>
        </authorList>
    </citation>
    <scope>IDENTIFICATION</scope>
</reference>
<feature type="compositionally biased region" description="Polar residues" evidence="1">
    <location>
        <begin position="75"/>
        <end position="91"/>
    </location>
</feature>
<dbReference type="Proteomes" id="UP000694891">
    <property type="component" value="Unplaced"/>
</dbReference>
<evidence type="ECO:0000313" key="3">
    <source>
        <dbReference type="RefSeq" id="XP_008303312.1"/>
    </source>
</evidence>
<sequence>MPTNQSSPWGDGPSDSPGDAPAAATKVPLSPTKDDGETRTSSGASGDGGSSWRRFATATPHLEILKPPAADRQVSHQLMGSSSPGGRSQQAAAGDAPIRGQRPLQLANQPKLEVADSSSSPPPCLSKPQRAALWKDVSGLNCKRPETRSTRTRTTRRSHSAKLTTKRCQAQNGSTKTSQLLVRGGPPPVLSANNRTNRTRRDGRGPDCLTPTVLSARVSASREETPSAVPAGSLTYLVCLTRTEPVRGTRCCC</sequence>
<keyword evidence="2" id="KW-1185">Reference proteome</keyword>
<protein>
    <submittedName>
        <fullName evidence="3">Uncharacterized protein LOC103374930</fullName>
    </submittedName>
</protein>
<dbReference type="AlphaFoldDB" id="A0A9Y4NTM8"/>
<evidence type="ECO:0000256" key="1">
    <source>
        <dbReference type="SAM" id="MobiDB-lite"/>
    </source>
</evidence>
<feature type="compositionally biased region" description="Low complexity" evidence="1">
    <location>
        <begin position="1"/>
        <end position="24"/>
    </location>
</feature>
<organism evidence="2 3">
    <name type="scientific">Stegastes partitus</name>
    <name type="common">bicolor damselfish</name>
    <dbReference type="NCBI Taxonomy" id="144197"/>
    <lineage>
        <taxon>Eukaryota</taxon>
        <taxon>Metazoa</taxon>
        <taxon>Chordata</taxon>
        <taxon>Craniata</taxon>
        <taxon>Vertebrata</taxon>
        <taxon>Euteleostomi</taxon>
        <taxon>Actinopterygii</taxon>
        <taxon>Neopterygii</taxon>
        <taxon>Teleostei</taxon>
        <taxon>Neoteleostei</taxon>
        <taxon>Acanthomorphata</taxon>
        <taxon>Ovalentaria</taxon>
        <taxon>Pomacentridae</taxon>
        <taxon>Stegastes</taxon>
    </lineage>
</organism>
<proteinExistence type="predicted"/>
<dbReference type="RefSeq" id="XP_008303312.1">
    <property type="nucleotide sequence ID" value="XM_008305090.1"/>
</dbReference>
<feature type="region of interest" description="Disordered" evidence="1">
    <location>
        <begin position="1"/>
        <end position="207"/>
    </location>
</feature>
<feature type="compositionally biased region" description="Polar residues" evidence="1">
    <location>
        <begin position="161"/>
        <end position="180"/>
    </location>
</feature>